<dbReference type="PANTHER" id="PTHR38435:SF2">
    <property type="entry name" value="DUF871 DOMAIN-CONTAINING PROTEIN"/>
    <property type="match status" value="1"/>
</dbReference>
<protein>
    <submittedName>
        <fullName evidence="4">DUF871 domain-containing protein</fullName>
    </submittedName>
    <submittedName>
        <fullName evidence="3">Outer surface protein</fullName>
    </submittedName>
</protein>
<proteinExistence type="predicted"/>
<dbReference type="EMBL" id="PDLH01000007">
    <property type="protein sequence ID" value="PHH00712.1"/>
    <property type="molecule type" value="Genomic_DNA"/>
</dbReference>
<dbReference type="SUPFAM" id="SSF51445">
    <property type="entry name" value="(Trans)glycosidases"/>
    <property type="match status" value="1"/>
</dbReference>
<dbReference type="EMBL" id="CP009225">
    <property type="protein sequence ID" value="AKC62093.1"/>
    <property type="molecule type" value="Genomic_DNA"/>
</dbReference>
<reference evidence="3 5" key="2">
    <citation type="journal article" date="2015" name="PLoS ONE">
        <title>A universal mariner transposon system for forward genetic studies in the genus clostridium.</title>
        <authorList>
            <person name="Zhang Y."/>
            <person name="Grosse-Honebrink A."/>
            <person name="Minton N.P."/>
        </authorList>
    </citation>
    <scope>NUCLEOTIDE SEQUENCE [LARGE SCALE GENOMIC DNA]</scope>
    <source>
        <strain evidence="3 5">NCIMB 10696</strain>
    </source>
</reference>
<evidence type="ECO:0000313" key="4">
    <source>
        <dbReference type="EMBL" id="PHH00712.1"/>
    </source>
</evidence>
<feature type="domain" description="6-phospho-N-acetylmuramidase C-terminal" evidence="1">
    <location>
        <begin position="243"/>
        <end position="356"/>
    </location>
</feature>
<dbReference type="AlphaFoldDB" id="A0A7U4JN03"/>
<dbReference type="InterPro" id="IPR043797">
    <property type="entry name" value="MupG_N"/>
</dbReference>
<dbReference type="Gene3D" id="2.40.100.10">
    <property type="entry name" value="Cyclophilin-like"/>
    <property type="match status" value="1"/>
</dbReference>
<dbReference type="KEGG" id="cld:CLSPO_c13730"/>
<dbReference type="PANTHER" id="PTHR38435">
    <property type="match status" value="1"/>
</dbReference>
<dbReference type="Gene3D" id="3.20.20.70">
    <property type="entry name" value="Aldolase class I"/>
    <property type="match status" value="1"/>
</dbReference>
<dbReference type="InterPro" id="IPR013785">
    <property type="entry name" value="Aldolase_TIM"/>
</dbReference>
<sequence>MGKGISVFLGMDNSMNEILELIKIAKNNGYDRIFTSLHIPEANHEIIVESFKQILDIAKKINMKIIADVSPKGFEYLGIKDMYLSKIKEMGIDVLRLDFGFTNEQIAELTNNNLGIKIELNASTVTKDLFNKLNKYNVNYKNIQACHNYYPRKDTGISESLFLKKNAMLKELGIEISAFIPSLVGKRGPIYEGLPTIEKHRVMKPHLSAKHLFAMGINNVFFGDSMPSKEEITEVGMVKEDIIELSVELQDDSLIACNYINNHFYTNRTDAAENVIRAVEGRLMINNGIIEPFNTIERELGDVTLDNKGYLRYMGELEIVLKDLEKDDRVNIIAKVKKDELFLLKYINEGRKFRFKIK</sequence>
<dbReference type="RefSeq" id="WP_003490897.1">
    <property type="nucleotide sequence ID" value="NZ_CBCRVC010000022.1"/>
</dbReference>
<dbReference type="Pfam" id="PF19200">
    <property type="entry name" value="MupG_N"/>
    <property type="match status" value="1"/>
</dbReference>
<reference evidence="3" key="1">
    <citation type="submission" date="2014-08" db="EMBL/GenBank/DDBJ databases">
        <authorList>
            <person name="Kubiak A."/>
            <person name="Poehlein A."/>
            <person name="Daniel R."/>
            <person name="Minton N.P."/>
        </authorList>
    </citation>
    <scope>NUCLEOTIDE SEQUENCE</scope>
    <source>
        <strain evidence="3">NCIMB 10696</strain>
    </source>
</reference>
<dbReference type="Pfam" id="PF05913">
    <property type="entry name" value="MupG_C"/>
    <property type="match status" value="1"/>
</dbReference>
<dbReference type="Proteomes" id="UP000033052">
    <property type="component" value="Chromosome"/>
</dbReference>
<feature type="domain" description="6-phospho-N-acetylmuramidase N-terminal" evidence="2">
    <location>
        <begin position="4"/>
        <end position="235"/>
    </location>
</feature>
<dbReference type="GeneID" id="92938092"/>
<dbReference type="InterPro" id="IPR017853">
    <property type="entry name" value="GH"/>
</dbReference>
<organism evidence="3 5">
    <name type="scientific">Clostridium sporogenes</name>
    <dbReference type="NCBI Taxonomy" id="1509"/>
    <lineage>
        <taxon>Bacteria</taxon>
        <taxon>Bacillati</taxon>
        <taxon>Bacillota</taxon>
        <taxon>Clostridia</taxon>
        <taxon>Eubacteriales</taxon>
        <taxon>Clostridiaceae</taxon>
        <taxon>Clostridium</taxon>
    </lineage>
</organism>
<dbReference type="InterPro" id="IPR008589">
    <property type="entry name" value="MupG"/>
</dbReference>
<dbReference type="InterPro" id="IPR029000">
    <property type="entry name" value="Cyclophilin-like_dom_sf"/>
</dbReference>
<keyword evidence="6" id="KW-1185">Reference proteome</keyword>
<accession>A0A7U4JN03</accession>
<evidence type="ECO:0000313" key="6">
    <source>
        <dbReference type="Proteomes" id="UP000223854"/>
    </source>
</evidence>
<gene>
    <name evidence="3" type="ORF">CLSPO_c13730</name>
    <name evidence="4" type="ORF">CRX47_12930</name>
</gene>
<evidence type="ECO:0000313" key="3">
    <source>
        <dbReference type="EMBL" id="AKC62093.1"/>
    </source>
</evidence>
<dbReference type="Proteomes" id="UP000223854">
    <property type="component" value="Unassembled WGS sequence"/>
</dbReference>
<evidence type="ECO:0000259" key="2">
    <source>
        <dbReference type="Pfam" id="PF19200"/>
    </source>
</evidence>
<evidence type="ECO:0000313" key="5">
    <source>
        <dbReference type="Proteomes" id="UP000033052"/>
    </source>
</evidence>
<name>A0A7U4JN03_CLOSG</name>
<evidence type="ECO:0000259" key="1">
    <source>
        <dbReference type="Pfam" id="PF05913"/>
    </source>
</evidence>
<dbReference type="InterPro" id="IPR043894">
    <property type="entry name" value="MupG_C"/>
</dbReference>
<reference evidence="4 6" key="3">
    <citation type="submission" date="2017-09" db="EMBL/GenBank/DDBJ databases">
        <title>FDA dAtabase for Regulatory Grade micrObial Sequences (FDA-ARGOS): Supporting development and validation of Infectious Disease Dx tests.</title>
        <authorList>
            <person name="Kerrigan L."/>
            <person name="Long C."/>
            <person name="Tallon L.J."/>
            <person name="Sadzewicz L."/>
            <person name="Ott S."/>
            <person name="Zhao X."/>
            <person name="Nagaraj S."/>
            <person name="Vavikolanu K."/>
            <person name="Aluvathingal J."/>
            <person name="Nadendla S."/>
            <person name="Sichtig H."/>
        </authorList>
    </citation>
    <scope>NUCLEOTIDE SEQUENCE [LARGE SCALE GENOMIC DNA]</scope>
    <source>
        <strain evidence="4 6">FDAARGOS_423</strain>
    </source>
</reference>
<dbReference type="SUPFAM" id="SSF50891">
    <property type="entry name" value="Cyclophilin-like"/>
    <property type="match status" value="1"/>
</dbReference>